<dbReference type="AlphaFoldDB" id="A0A0S2IDK9"/>
<protein>
    <submittedName>
        <fullName evidence="2">Beta'' subunit of RNA polymerase</fullName>
    </submittedName>
</protein>
<name>A0A0S2IDK9_9CHLO</name>
<evidence type="ECO:0000256" key="1">
    <source>
        <dbReference type="SAM" id="MobiDB-lite"/>
    </source>
</evidence>
<feature type="region of interest" description="Disordered" evidence="1">
    <location>
        <begin position="150"/>
        <end position="230"/>
    </location>
</feature>
<keyword evidence="2" id="KW-0150">Chloroplast</keyword>
<keyword evidence="2" id="KW-0934">Plastid</keyword>
<feature type="non-terminal residue" evidence="2">
    <location>
        <position position="439"/>
    </location>
</feature>
<reference evidence="2" key="1">
    <citation type="journal article" date="2015" name="BMC Evol. Biol.">
        <title>Chloroplast phylogenomic analysis of chlorophyte green algae identifies a novel lineage sister to the Sphaeropleales (Chlorophyceae).</title>
        <authorList>
            <person name="Lemieux C."/>
            <person name="Vincent A.T."/>
            <person name="Labarre A."/>
            <person name="Otis C."/>
            <person name="Turmel M."/>
        </authorList>
    </citation>
    <scope>NUCLEOTIDE SEQUENCE</scope>
</reference>
<geneLocation type="chloroplast" evidence="2"/>
<feature type="region of interest" description="Disordered" evidence="1">
    <location>
        <begin position="419"/>
        <end position="439"/>
    </location>
</feature>
<proteinExistence type="predicted"/>
<organism evidence="2">
    <name type="scientific">Stephanosphaera pluvialis</name>
    <dbReference type="NCBI Taxonomy" id="51712"/>
    <lineage>
        <taxon>Eukaryota</taxon>
        <taxon>Viridiplantae</taxon>
        <taxon>Chlorophyta</taxon>
        <taxon>core chlorophytes</taxon>
        <taxon>Chlorophyceae</taxon>
        <taxon>CS clade</taxon>
        <taxon>Chlamydomonadales</taxon>
        <taxon>Haematococcaceae</taxon>
        <taxon>Stephanosphaera</taxon>
    </lineage>
</organism>
<accession>A0A0S2IDK9</accession>
<evidence type="ECO:0000313" key="2">
    <source>
        <dbReference type="EMBL" id="ALO21681.1"/>
    </source>
</evidence>
<dbReference type="EMBL" id="KT625364">
    <property type="protein sequence ID" value="ALO21681.1"/>
    <property type="molecule type" value="Genomic_DNA"/>
</dbReference>
<sequence>MGSQRDPFEEAFGFCQRQKLAIEGAAIKGAPNSKQARRALLRKASARQRPHVPGRNVYYNIHELINRMYERPSFLCYLTYPISMCVFPSNLRKQNTSYLPSRICPYPSPPGSSSLGDYGKLLPSWASSRSWKSCIRDSCSSSDLQGYRIEGPGGKEAKNISRGSMAAPSKAFLPQGTPPRWGRNATRPFSEGPPAEITCPLRGSMAAPGHRGGTGISEGHRPKADGQRSCPAIEPLPGKGPSMASLPPLDGRTQILHNLAPPALWAGGQGYEGFVFGHRRGGRRAPGHQRGLWFLPTAKTGLQTPGHRGGETLKSKKVAPKKNRRELNGLSVRFFYGQLTSTNNNKYTVAFAETNYYSPFTGELIYLSNHSKRYSPAFAFSSGCLWPTKALALNLSFGKTRKIKGQGLDGRPLDGLFTPPALAGGEGLDGRAASLPGHR</sequence>
<gene>
    <name evidence="2" type="primary">rpoC2b</name>
</gene>